<dbReference type="GO" id="GO:0060287">
    <property type="term" value="P:epithelial cilium movement involved in determination of left/right asymmetry"/>
    <property type="evidence" value="ECO:0007669"/>
    <property type="project" value="TreeGrafter"/>
</dbReference>
<accession>A0AAV7PLK6</accession>
<organism evidence="3 4">
    <name type="scientific">Pleurodeles waltl</name>
    <name type="common">Iberian ribbed newt</name>
    <dbReference type="NCBI Taxonomy" id="8319"/>
    <lineage>
        <taxon>Eukaryota</taxon>
        <taxon>Metazoa</taxon>
        <taxon>Chordata</taxon>
        <taxon>Craniata</taxon>
        <taxon>Vertebrata</taxon>
        <taxon>Euteleostomi</taxon>
        <taxon>Amphibia</taxon>
        <taxon>Batrachia</taxon>
        <taxon>Caudata</taxon>
        <taxon>Salamandroidea</taxon>
        <taxon>Salamandridae</taxon>
        <taxon>Pleurodelinae</taxon>
        <taxon>Pleurodeles</taxon>
    </lineage>
</organism>
<evidence type="ECO:0000256" key="1">
    <source>
        <dbReference type="SAM" id="Coils"/>
    </source>
</evidence>
<dbReference type="AlphaFoldDB" id="A0AAV7PLK6"/>
<evidence type="ECO:0000313" key="4">
    <source>
        <dbReference type="Proteomes" id="UP001066276"/>
    </source>
</evidence>
<feature type="coiled-coil region" evidence="1">
    <location>
        <begin position="815"/>
        <end position="863"/>
    </location>
</feature>
<dbReference type="Proteomes" id="UP001066276">
    <property type="component" value="Chromosome 7"/>
</dbReference>
<protein>
    <recommendedName>
        <fullName evidence="5">Coiled-coil domain-containing protein 40</fullName>
    </recommendedName>
</protein>
<feature type="compositionally biased region" description="Basic and acidic residues" evidence="2">
    <location>
        <begin position="62"/>
        <end position="75"/>
    </location>
</feature>
<reference evidence="3" key="1">
    <citation type="journal article" date="2022" name="bioRxiv">
        <title>Sequencing and chromosome-scale assembly of the giantPleurodeles waltlgenome.</title>
        <authorList>
            <person name="Brown T."/>
            <person name="Elewa A."/>
            <person name="Iarovenko S."/>
            <person name="Subramanian E."/>
            <person name="Araus A.J."/>
            <person name="Petzold A."/>
            <person name="Susuki M."/>
            <person name="Suzuki K.-i.T."/>
            <person name="Hayashi T."/>
            <person name="Toyoda A."/>
            <person name="Oliveira C."/>
            <person name="Osipova E."/>
            <person name="Leigh N.D."/>
            <person name="Simon A."/>
            <person name="Yun M.H."/>
        </authorList>
    </citation>
    <scope>NUCLEOTIDE SEQUENCE</scope>
    <source>
        <strain evidence="3">20211129_DDA</strain>
        <tissue evidence="3">Liver</tissue>
    </source>
</reference>
<feature type="coiled-coil region" evidence="1">
    <location>
        <begin position="358"/>
        <end position="413"/>
    </location>
</feature>
<evidence type="ECO:0000256" key="2">
    <source>
        <dbReference type="SAM" id="MobiDB-lite"/>
    </source>
</evidence>
<feature type="compositionally biased region" description="Polar residues" evidence="2">
    <location>
        <begin position="123"/>
        <end position="151"/>
    </location>
</feature>
<dbReference type="GO" id="GO:0005576">
    <property type="term" value="C:extracellular region"/>
    <property type="evidence" value="ECO:0007669"/>
    <property type="project" value="GOC"/>
</dbReference>
<name>A0AAV7PLK6_PLEWA</name>
<dbReference type="Pfam" id="PF08647">
    <property type="entry name" value="BRE1"/>
    <property type="match status" value="1"/>
</dbReference>
<dbReference type="GO" id="GO:0005929">
    <property type="term" value="C:cilium"/>
    <property type="evidence" value="ECO:0007669"/>
    <property type="project" value="TreeGrafter"/>
</dbReference>
<dbReference type="GO" id="GO:0005737">
    <property type="term" value="C:cytoplasm"/>
    <property type="evidence" value="ECO:0007669"/>
    <property type="project" value="TreeGrafter"/>
</dbReference>
<dbReference type="PANTHER" id="PTHR16275:SF8">
    <property type="entry name" value="COILED-COIL DOMAIN-CONTAINING PROTEIN 40"/>
    <property type="match status" value="1"/>
</dbReference>
<comment type="caution">
    <text evidence="3">The sequence shown here is derived from an EMBL/GenBank/DDBJ whole genome shotgun (WGS) entry which is preliminary data.</text>
</comment>
<feature type="compositionally biased region" description="Acidic residues" evidence="2">
    <location>
        <begin position="14"/>
        <end position="31"/>
    </location>
</feature>
<dbReference type="InterPro" id="IPR037386">
    <property type="entry name" value="CCDC40"/>
</dbReference>
<feature type="compositionally biased region" description="Basic and acidic residues" evidence="2">
    <location>
        <begin position="100"/>
        <end position="117"/>
    </location>
</feature>
<feature type="coiled-coil region" evidence="1">
    <location>
        <begin position="699"/>
        <end position="782"/>
    </location>
</feature>
<gene>
    <name evidence="3" type="ORF">NDU88_007417</name>
</gene>
<sequence>MSESPKSAGSHVTDEEEAELLMTDNEEEEEEILHPPGAWDAEDGLANAPGEATTTRPATADRTSREGDKDKEDTLQRPGTWEPENVLEGGTPTRPATTERTSREERVSLTEISDKADGGTPALKTQDQTIITSSRSALRTSSGASSQRSVLSTRALHHVESGDTGVATSSPYPDSALQQFSSQLGGLDSEEECDEEVNGNMQHEEGEAEIASTDEEEEAQLLVLDPDHPLMRRFQSALKSYLVKQREAVNLELRELTVQMKKSKTEREDLGVMLYGMQQELARLQMDLEKYHDRHAQMATLRRQMEEELQNIRNLYKNTRNMTADERKKVSAMQTEVENLALRLFYMQNTTQDVQGDIVVMKRAVQKAEAERLQAEVQKQKQDLFVDRLTREADRLREQIALYEAQLEAQTQDTKAARETVAEACMEIETIIMEKRQLLQQWNSSLIGMGRRDEAFAAIQEALRLAEHQLKSYETEIEGYKKSAMKEEEKHEQLTVILNRAENDAAMTKKLISQSQAKQEALNVEYSTYTRTLHEIEQAFNRVTVERAARMGELSAVRRQIEKESQIKLGIEKQILAKLQEKITLSKAAKYSMHLMDKAQSRKSQLEADIFKIENETAQMALEVTQVNARLNMLRKTLDDLDKEMQDINQLITHSQNEIAKRVLLIERKQVTINVFSKQIDTAIANFGGKEVGPLEIQINALTKQIEEYSVEIASLRQYWLRLQNELVKLTQEREEQEASVEMLKKEITIHEQKKIRTENEIQQEKTEQKDIEHHMKNLSNDLVKLNMLLNKNISAKEQLEQNNLLMESDFMRALRDAEKESIQMQQKLDSLQEEKERILNSLVEAEHQIMLWEKKIQLAKEMRYAVDSEAGQGEIRAMRGEVHRMQVRYGQLLKQQEKMIRDMEAVVARRETIVVRAQNQGKKDKKQLTASNFHLKMQELRKKIKEVHKNAEECDGTIRELQDSQKSLCDAIQEKQLRSASLQSNSDAMDTECERLQEKKRQNLLEIIAHQTRQKHLQAVKEGKYTPLCRSEQGLDCEQQKQESRMHNISTIVHQIQQEYPQFQGALRKVSLALEARLGTPQDTERTQ</sequence>
<evidence type="ECO:0000313" key="3">
    <source>
        <dbReference type="EMBL" id="KAJ1129046.1"/>
    </source>
</evidence>
<proteinExistence type="predicted"/>
<dbReference type="GO" id="GO:0035082">
    <property type="term" value="P:axoneme assembly"/>
    <property type="evidence" value="ECO:0007669"/>
    <property type="project" value="InterPro"/>
</dbReference>
<feature type="region of interest" description="Disordered" evidence="2">
    <location>
        <begin position="1"/>
        <end position="151"/>
    </location>
</feature>
<dbReference type="GO" id="GO:0001947">
    <property type="term" value="P:heart looping"/>
    <property type="evidence" value="ECO:0007669"/>
    <property type="project" value="TreeGrafter"/>
</dbReference>
<feature type="coiled-coil region" evidence="1">
    <location>
        <begin position="596"/>
        <end position="658"/>
    </location>
</feature>
<feature type="coiled-coil region" evidence="1">
    <location>
        <begin position="246"/>
        <end position="322"/>
    </location>
</feature>
<feature type="coiled-coil region" evidence="1">
    <location>
        <begin position="938"/>
        <end position="1000"/>
    </location>
</feature>
<feature type="coiled-coil region" evidence="1">
    <location>
        <begin position="456"/>
        <end position="518"/>
    </location>
</feature>
<evidence type="ECO:0008006" key="5">
    <source>
        <dbReference type="Google" id="ProtNLM"/>
    </source>
</evidence>
<dbReference type="EMBL" id="JANPWB010000011">
    <property type="protein sequence ID" value="KAJ1129046.1"/>
    <property type="molecule type" value="Genomic_DNA"/>
</dbReference>
<keyword evidence="4" id="KW-1185">Reference proteome</keyword>
<dbReference type="PANTHER" id="PTHR16275">
    <property type="entry name" value="COILED-COIL DOMAIN-CONTAINING PROTEIN 40"/>
    <property type="match status" value="1"/>
</dbReference>
<feature type="compositionally biased region" description="Low complexity" evidence="2">
    <location>
        <begin position="52"/>
        <end position="61"/>
    </location>
</feature>
<keyword evidence="1" id="KW-0175">Coiled coil</keyword>